<feature type="binding site" evidence="8">
    <location>
        <position position="60"/>
    </location>
    <ligand>
        <name>Mg(2+)</name>
        <dbReference type="ChEBI" id="CHEBI:18420"/>
        <label>1</label>
    </ligand>
</feature>
<dbReference type="EMBL" id="JARQWQ010000005">
    <property type="protein sequence ID" value="KAK2571855.1"/>
    <property type="molecule type" value="Genomic_DNA"/>
</dbReference>
<accession>A0AAD9R2Z9</accession>
<dbReference type="InterPro" id="IPR005502">
    <property type="entry name" value="Ribosyl_crysJ1"/>
</dbReference>
<keyword evidence="2" id="KW-0378">Hydrolase</keyword>
<dbReference type="GO" id="GO:0051725">
    <property type="term" value="P:protein de-ADP-ribosylation"/>
    <property type="evidence" value="ECO:0007669"/>
    <property type="project" value="InterPro"/>
</dbReference>
<organism evidence="9 10">
    <name type="scientific">Acropora cervicornis</name>
    <name type="common">Staghorn coral</name>
    <dbReference type="NCBI Taxonomy" id="6130"/>
    <lineage>
        <taxon>Eukaryota</taxon>
        <taxon>Metazoa</taxon>
        <taxon>Cnidaria</taxon>
        <taxon>Anthozoa</taxon>
        <taxon>Hexacorallia</taxon>
        <taxon>Scleractinia</taxon>
        <taxon>Astrocoeniina</taxon>
        <taxon>Acroporidae</taxon>
        <taxon>Acropora</taxon>
    </lineage>
</organism>
<feature type="binding site" evidence="8">
    <location>
        <position position="305"/>
    </location>
    <ligand>
        <name>Mg(2+)</name>
        <dbReference type="ChEBI" id="CHEBI:18420"/>
        <label>2</label>
    </ligand>
</feature>
<comment type="function">
    <text evidence="3">Specifically acts as an arginine mono-ADP-ribosylhydrolase by mediating the removal of mono-ADP-ribose attached to arginine residues on proteins.</text>
</comment>
<dbReference type="Pfam" id="PF03747">
    <property type="entry name" value="ADP_ribosyl_GH"/>
    <property type="match status" value="1"/>
</dbReference>
<dbReference type="PANTHER" id="PTHR16222">
    <property type="entry name" value="ADP-RIBOSYLGLYCOHYDROLASE"/>
    <property type="match status" value="1"/>
</dbReference>
<dbReference type="SUPFAM" id="SSF101478">
    <property type="entry name" value="ADP-ribosylglycohydrolase"/>
    <property type="match status" value="1"/>
</dbReference>
<name>A0AAD9R2Z9_ACRCE</name>
<dbReference type="PIRSF" id="PIRSF016939">
    <property type="entry name" value="ADP_ribslarg_hdr"/>
    <property type="match status" value="1"/>
</dbReference>
<feature type="binding site" evidence="8">
    <location>
        <position position="308"/>
    </location>
    <ligand>
        <name>Mg(2+)</name>
        <dbReference type="ChEBI" id="CHEBI:18420"/>
        <label>1</label>
    </ligand>
</feature>
<evidence type="ECO:0000313" key="9">
    <source>
        <dbReference type="EMBL" id="KAK2571855.1"/>
    </source>
</evidence>
<evidence type="ECO:0000256" key="7">
    <source>
        <dbReference type="ARBA" id="ARBA00049810"/>
    </source>
</evidence>
<evidence type="ECO:0000256" key="3">
    <source>
        <dbReference type="ARBA" id="ARBA00049582"/>
    </source>
</evidence>
<dbReference type="FunFam" id="1.10.4080.10:FF:000002">
    <property type="entry name" value="ADP-ribosylarginine hydrolase isoform X1"/>
    <property type="match status" value="1"/>
</dbReference>
<evidence type="ECO:0000313" key="10">
    <source>
        <dbReference type="Proteomes" id="UP001249851"/>
    </source>
</evidence>
<keyword evidence="8" id="KW-0479">Metal-binding</keyword>
<evidence type="ECO:0000256" key="6">
    <source>
        <dbReference type="ARBA" id="ARBA00049798"/>
    </source>
</evidence>
<evidence type="ECO:0000256" key="2">
    <source>
        <dbReference type="ARBA" id="ARBA00022801"/>
    </source>
</evidence>
<reference evidence="9" key="1">
    <citation type="journal article" date="2023" name="G3 (Bethesda)">
        <title>Whole genome assembly and annotation of the endangered Caribbean coral Acropora cervicornis.</title>
        <authorList>
            <person name="Selwyn J.D."/>
            <person name="Vollmer S.V."/>
        </authorList>
    </citation>
    <scope>NUCLEOTIDE SEQUENCE</scope>
    <source>
        <strain evidence="9">K2</strain>
    </source>
</reference>
<proteinExistence type="inferred from homology"/>
<gene>
    <name evidence="9" type="ORF">P5673_003262</name>
</gene>
<feature type="binding site" evidence="8">
    <location>
        <position position="307"/>
    </location>
    <ligand>
        <name>Mg(2+)</name>
        <dbReference type="ChEBI" id="CHEBI:18420"/>
        <label>1</label>
    </ligand>
</feature>
<dbReference type="Proteomes" id="UP001249851">
    <property type="component" value="Unassembled WGS sequence"/>
</dbReference>
<dbReference type="PANTHER" id="PTHR16222:SF26">
    <property type="entry name" value="ADP-RIBOSYLHYDROLASE ARH1"/>
    <property type="match status" value="1"/>
</dbReference>
<evidence type="ECO:0000256" key="1">
    <source>
        <dbReference type="ARBA" id="ARBA00010702"/>
    </source>
</evidence>
<evidence type="ECO:0000256" key="8">
    <source>
        <dbReference type="PIRSR" id="PIRSR605502-1"/>
    </source>
</evidence>
<sequence length="355" mass="38847">MPFSKDSFEACMLLSAVGDALGYKNGTWEFCYSGEAIHKELRELGGLENINIKGWIVSDDTVLHLATAEALVSSWRTREDLFNKIAAMYKESMKDMTGRAPGNTTMSNCVRLRPGCPDGYVVPFNLHGGGCGAAMRSMCIGLLYNSPGNLDDLIAVSVESGRMTHNHPTGFLGSLASALLTSYAVQGKPVREWGSGLMATLPKALSYVKEIGRDVKENEEQWSYFTDSWTAYLTERGILHGNSDPVFPGDYSIKERDAFYKSLSYRKGWAGASGHDAPMIAYDALLGAGASWEELCSRAMFHGGDSDSTGVIAGAWWGVLYGMDGVPVKNYEKLEYEKRVKKVADDLFSKAKKLS</sequence>
<evidence type="ECO:0000256" key="5">
    <source>
        <dbReference type="ARBA" id="ARBA00049773"/>
    </source>
</evidence>
<dbReference type="GO" id="GO:0000287">
    <property type="term" value="F:magnesium ion binding"/>
    <property type="evidence" value="ECO:0007669"/>
    <property type="project" value="InterPro"/>
</dbReference>
<dbReference type="Gene3D" id="1.10.4080.10">
    <property type="entry name" value="ADP-ribosylation/Crystallin J1"/>
    <property type="match status" value="1"/>
</dbReference>
<comment type="caution">
    <text evidence="9">The sequence shown here is derived from an EMBL/GenBank/DDBJ whole genome shotgun (WGS) entry which is preliminary data.</text>
</comment>
<dbReference type="InterPro" id="IPR050792">
    <property type="entry name" value="ADP-ribosylglycohydrolase"/>
</dbReference>
<comment type="similarity">
    <text evidence="1">Belongs to the ADP-ribosylglycohydrolase family.</text>
</comment>
<dbReference type="AlphaFoldDB" id="A0AAD9R2Z9"/>
<keyword evidence="8" id="KW-0460">Magnesium</keyword>
<feature type="binding site" evidence="8">
    <location>
        <position position="59"/>
    </location>
    <ligand>
        <name>Mg(2+)</name>
        <dbReference type="ChEBI" id="CHEBI:18420"/>
        <label>1</label>
    </ligand>
</feature>
<keyword evidence="10" id="KW-1185">Reference proteome</keyword>
<reference evidence="9" key="2">
    <citation type="journal article" date="2023" name="Science">
        <title>Genomic signatures of disease resistance in endangered staghorn corals.</title>
        <authorList>
            <person name="Vollmer S.V."/>
            <person name="Selwyn J.D."/>
            <person name="Despard B.A."/>
            <person name="Roesel C.L."/>
        </authorList>
    </citation>
    <scope>NUCLEOTIDE SEQUENCE</scope>
    <source>
        <strain evidence="9">K2</strain>
    </source>
</reference>
<dbReference type="InterPro" id="IPR012108">
    <property type="entry name" value="ADP-ribosylarg_hydro"/>
</dbReference>
<feature type="binding site" evidence="8">
    <location>
        <position position="58"/>
    </location>
    <ligand>
        <name>Mg(2+)</name>
        <dbReference type="ChEBI" id="CHEBI:18420"/>
        <label>1</label>
    </ligand>
</feature>
<dbReference type="InterPro" id="IPR036705">
    <property type="entry name" value="Ribosyl_crysJ1_sf"/>
</dbReference>
<protein>
    <recommendedName>
        <fullName evidence="5">ADP-ribosylhydrolase ARH1</fullName>
        <ecNumber evidence="4">3.2.2.19</ecNumber>
    </recommendedName>
    <alternativeName>
        <fullName evidence="6">ADP-ribose-L-arginine cleaving enzyme</fullName>
    </alternativeName>
    <alternativeName>
        <fullName evidence="7">[Protein ADP-ribosylarginine] hydrolase</fullName>
    </alternativeName>
</protein>
<comment type="cofactor">
    <cofactor evidence="8">
        <name>Mg(2+)</name>
        <dbReference type="ChEBI" id="CHEBI:18420"/>
    </cofactor>
    <text evidence="8">Binds 2 magnesium ions per subunit.</text>
</comment>
<evidence type="ECO:0000256" key="4">
    <source>
        <dbReference type="ARBA" id="ARBA00049725"/>
    </source>
</evidence>
<dbReference type="GO" id="GO:0003875">
    <property type="term" value="F:ADP-ribosylarginine hydrolase activity"/>
    <property type="evidence" value="ECO:0007669"/>
    <property type="project" value="UniProtKB-EC"/>
</dbReference>
<dbReference type="EC" id="3.2.2.19" evidence="4"/>